<dbReference type="SMART" id="SM00432">
    <property type="entry name" value="MADS"/>
    <property type="match status" value="1"/>
</dbReference>
<feature type="coiled-coil region" evidence="6">
    <location>
        <begin position="87"/>
        <end position="145"/>
    </location>
</feature>
<evidence type="ECO:0000256" key="2">
    <source>
        <dbReference type="ARBA" id="ARBA00023015"/>
    </source>
</evidence>
<evidence type="ECO:0000256" key="4">
    <source>
        <dbReference type="ARBA" id="ARBA00023163"/>
    </source>
</evidence>
<dbReference type="GO" id="GO:0005634">
    <property type="term" value="C:nucleus"/>
    <property type="evidence" value="ECO:0007669"/>
    <property type="project" value="UniProtKB-SubCell"/>
</dbReference>
<dbReference type="InterPro" id="IPR002100">
    <property type="entry name" value="TF_MADSbox"/>
</dbReference>
<dbReference type="CDD" id="cd00265">
    <property type="entry name" value="MADS_MEF2_like"/>
    <property type="match status" value="1"/>
</dbReference>
<gene>
    <name evidence="8" type="ORF">HHK36_023072</name>
</gene>
<keyword evidence="3" id="KW-0238">DNA-binding</keyword>
<evidence type="ECO:0000313" key="8">
    <source>
        <dbReference type="EMBL" id="KAF8392723.1"/>
    </source>
</evidence>
<evidence type="ECO:0000256" key="6">
    <source>
        <dbReference type="SAM" id="Coils"/>
    </source>
</evidence>
<dbReference type="FunFam" id="3.40.1810.10:FF:000006">
    <property type="entry name" value="Agamous-like MADS-box protein AGL62"/>
    <property type="match status" value="1"/>
</dbReference>
<accession>A0A834YU94</accession>
<dbReference type="Proteomes" id="UP000655225">
    <property type="component" value="Unassembled WGS sequence"/>
</dbReference>
<dbReference type="PROSITE" id="PS50066">
    <property type="entry name" value="MADS_BOX_2"/>
    <property type="match status" value="1"/>
</dbReference>
<dbReference type="Gene3D" id="3.40.1810.10">
    <property type="entry name" value="Transcription factor, MADS-box"/>
    <property type="match status" value="1"/>
</dbReference>
<dbReference type="PANTHER" id="PTHR11945:SF629">
    <property type="entry name" value="OS02G0164450 PROTEIN"/>
    <property type="match status" value="1"/>
</dbReference>
<evidence type="ECO:0000256" key="1">
    <source>
        <dbReference type="ARBA" id="ARBA00004123"/>
    </source>
</evidence>
<dbReference type="PRINTS" id="PR00404">
    <property type="entry name" value="MADSDOMAIN"/>
</dbReference>
<evidence type="ECO:0000256" key="5">
    <source>
        <dbReference type="ARBA" id="ARBA00023242"/>
    </source>
</evidence>
<evidence type="ECO:0000313" key="9">
    <source>
        <dbReference type="Proteomes" id="UP000655225"/>
    </source>
</evidence>
<keyword evidence="4" id="KW-0804">Transcription</keyword>
<dbReference type="GO" id="GO:0000978">
    <property type="term" value="F:RNA polymerase II cis-regulatory region sequence-specific DNA binding"/>
    <property type="evidence" value="ECO:0007669"/>
    <property type="project" value="TreeGrafter"/>
</dbReference>
<dbReference type="AlphaFoldDB" id="A0A834YU94"/>
<keyword evidence="6" id="KW-0175">Coiled coil</keyword>
<dbReference type="PANTHER" id="PTHR11945">
    <property type="entry name" value="MADS BOX PROTEIN"/>
    <property type="match status" value="1"/>
</dbReference>
<dbReference type="InterPro" id="IPR033896">
    <property type="entry name" value="MEF2-like_N"/>
</dbReference>
<comment type="subcellular location">
    <subcellularLocation>
        <location evidence="1">Nucleus</location>
    </subcellularLocation>
</comment>
<comment type="caution">
    <text evidence="8">The sequence shown here is derived from an EMBL/GenBank/DDBJ whole genome shotgun (WGS) entry which is preliminary data.</text>
</comment>
<proteinExistence type="predicted"/>
<evidence type="ECO:0000259" key="7">
    <source>
        <dbReference type="PROSITE" id="PS50066"/>
    </source>
</evidence>
<dbReference type="InterPro" id="IPR036879">
    <property type="entry name" value="TF_MADSbox_sf"/>
</dbReference>
<dbReference type="EMBL" id="JABCRI010000016">
    <property type="protein sequence ID" value="KAF8392723.1"/>
    <property type="molecule type" value="Genomic_DNA"/>
</dbReference>
<keyword evidence="9" id="KW-1185">Reference proteome</keyword>
<dbReference type="SUPFAM" id="SSF55455">
    <property type="entry name" value="SRF-like"/>
    <property type="match status" value="1"/>
</dbReference>
<keyword evidence="2" id="KW-0805">Transcription regulation</keyword>
<evidence type="ECO:0000256" key="3">
    <source>
        <dbReference type="ARBA" id="ARBA00023125"/>
    </source>
</evidence>
<sequence>MGKRKIAIEKLENPNKRQVTFSKRRKGLFKKAADACLLCEAEMAVIAFSPAGKPYTFGHTSVDSVIDRYLTRSMGPISGDAHHDEQSRLLSREIKDLERELKQQRENNNSRYWWEQIDMEKYDSVEKLESLVEGLEKLRSNVLKRVEKLPPWSTFVNGETTKPAVPLLLTDGVSSTHTHEDQDYVDDQEAVVDDGVDASVIASAENEDDHWLSDEDWEQLMRDDIELLPAV</sequence>
<organism evidence="8 9">
    <name type="scientific">Tetracentron sinense</name>
    <name type="common">Spur-leaf</name>
    <dbReference type="NCBI Taxonomy" id="13715"/>
    <lineage>
        <taxon>Eukaryota</taxon>
        <taxon>Viridiplantae</taxon>
        <taxon>Streptophyta</taxon>
        <taxon>Embryophyta</taxon>
        <taxon>Tracheophyta</taxon>
        <taxon>Spermatophyta</taxon>
        <taxon>Magnoliopsida</taxon>
        <taxon>Trochodendrales</taxon>
        <taxon>Trochodendraceae</taxon>
        <taxon>Tetracentron</taxon>
    </lineage>
</organism>
<dbReference type="GO" id="GO:0000981">
    <property type="term" value="F:DNA-binding transcription factor activity, RNA polymerase II-specific"/>
    <property type="evidence" value="ECO:0007669"/>
    <property type="project" value="TreeGrafter"/>
</dbReference>
<dbReference type="GO" id="GO:0045944">
    <property type="term" value="P:positive regulation of transcription by RNA polymerase II"/>
    <property type="evidence" value="ECO:0007669"/>
    <property type="project" value="InterPro"/>
</dbReference>
<protein>
    <recommendedName>
        <fullName evidence="7">MADS-box domain-containing protein</fullName>
    </recommendedName>
</protein>
<dbReference type="OMA" id="CACAEND"/>
<dbReference type="GO" id="GO:0046983">
    <property type="term" value="F:protein dimerization activity"/>
    <property type="evidence" value="ECO:0007669"/>
    <property type="project" value="InterPro"/>
</dbReference>
<dbReference type="OrthoDB" id="1933443at2759"/>
<name>A0A834YU94_TETSI</name>
<feature type="domain" description="MADS-box" evidence="7">
    <location>
        <begin position="1"/>
        <end position="61"/>
    </location>
</feature>
<reference evidence="8 9" key="1">
    <citation type="submission" date="2020-04" db="EMBL/GenBank/DDBJ databases">
        <title>Plant Genome Project.</title>
        <authorList>
            <person name="Zhang R.-G."/>
        </authorList>
    </citation>
    <scope>NUCLEOTIDE SEQUENCE [LARGE SCALE GENOMIC DNA]</scope>
    <source>
        <strain evidence="8">YNK0</strain>
        <tissue evidence="8">Leaf</tissue>
    </source>
</reference>
<keyword evidence="5" id="KW-0539">Nucleus</keyword>
<dbReference type="Pfam" id="PF00319">
    <property type="entry name" value="SRF-TF"/>
    <property type="match status" value="1"/>
</dbReference>